<proteinExistence type="predicted"/>
<accession>A0A0K8P770</accession>
<protein>
    <submittedName>
        <fullName evidence="2">Uncharacterized protein</fullName>
    </submittedName>
</protein>
<evidence type="ECO:0000313" key="3">
    <source>
        <dbReference type="Proteomes" id="UP000037660"/>
    </source>
</evidence>
<keyword evidence="3" id="KW-1185">Reference proteome</keyword>
<gene>
    <name evidence="2" type="ORF">ISF6_4966</name>
</gene>
<evidence type="ECO:0000256" key="1">
    <source>
        <dbReference type="SAM" id="MobiDB-lite"/>
    </source>
</evidence>
<dbReference type="STRING" id="1547922.ISF6_4966"/>
<feature type="region of interest" description="Disordered" evidence="1">
    <location>
        <begin position="23"/>
        <end position="54"/>
    </location>
</feature>
<reference evidence="2 3" key="2">
    <citation type="journal article" date="2016" name="Science">
        <title>A bacterium that degrades and assimilates poly(ethylene terephthalate).</title>
        <authorList>
            <person name="Yoshida S."/>
            <person name="Hiraga K."/>
            <person name="Takehana T."/>
            <person name="Taniguchi I."/>
            <person name="Yamaji H."/>
            <person name="Maeda Y."/>
            <person name="Toyohara K."/>
            <person name="Miyamoto K."/>
            <person name="Kimura Y."/>
            <person name="Oda K."/>
        </authorList>
    </citation>
    <scope>NUCLEOTIDE SEQUENCE [LARGE SCALE GENOMIC DNA]</scope>
    <source>
        <strain evidence="3">NBRC 110686 / TISTR 2288 / 201-F6</strain>
    </source>
</reference>
<dbReference type="EMBL" id="BBYR01000077">
    <property type="protein sequence ID" value="GAP38508.1"/>
    <property type="molecule type" value="Genomic_DNA"/>
</dbReference>
<dbReference type="Proteomes" id="UP000037660">
    <property type="component" value="Unassembled WGS sequence"/>
</dbReference>
<name>A0A0K8P770_PISS1</name>
<organism evidence="2 3">
    <name type="scientific">Piscinibacter sakaiensis</name>
    <name type="common">Ideonella sakaiensis</name>
    <dbReference type="NCBI Taxonomy" id="1547922"/>
    <lineage>
        <taxon>Bacteria</taxon>
        <taxon>Pseudomonadati</taxon>
        <taxon>Pseudomonadota</taxon>
        <taxon>Betaproteobacteria</taxon>
        <taxon>Burkholderiales</taxon>
        <taxon>Sphaerotilaceae</taxon>
        <taxon>Piscinibacter</taxon>
    </lineage>
</organism>
<comment type="caution">
    <text evidence="2">The sequence shown here is derived from an EMBL/GenBank/DDBJ whole genome shotgun (WGS) entry which is preliminary data.</text>
</comment>
<dbReference type="AlphaFoldDB" id="A0A0K8P770"/>
<sequence>MSAHGCPRGDPRAALRCAGAAGRIPGCHPSRPPGRAGDNGCMPAARPASLPRCC</sequence>
<reference evidence="3" key="1">
    <citation type="submission" date="2015-07" db="EMBL/GenBank/DDBJ databases">
        <title>Discovery of a poly(ethylene terephthalate assimilation.</title>
        <authorList>
            <person name="Yoshida S."/>
            <person name="Hiraga K."/>
            <person name="Takehana T."/>
            <person name="Taniguchi I."/>
            <person name="Yamaji H."/>
            <person name="Maeda Y."/>
            <person name="Toyohara K."/>
            <person name="Miyamoto K."/>
            <person name="Kimura Y."/>
            <person name="Oda K."/>
        </authorList>
    </citation>
    <scope>NUCLEOTIDE SEQUENCE [LARGE SCALE GENOMIC DNA]</scope>
    <source>
        <strain evidence="3">NBRC 110686 / TISTR 2288 / 201-F6</strain>
    </source>
</reference>
<evidence type="ECO:0000313" key="2">
    <source>
        <dbReference type="EMBL" id="GAP38508.1"/>
    </source>
</evidence>